<dbReference type="PANTHER" id="PTHR13943">
    <property type="entry name" value="HRAS-LIKE SUPPRESSOR - RELATED"/>
    <property type="match status" value="1"/>
</dbReference>
<proteinExistence type="inferred from homology"/>
<evidence type="ECO:0000256" key="3">
    <source>
        <dbReference type="ARBA" id="ARBA00022801"/>
    </source>
</evidence>
<evidence type="ECO:0000313" key="7">
    <source>
        <dbReference type="Ensembl" id="ENSPTEP00000014416.1"/>
    </source>
</evidence>
<keyword evidence="8" id="KW-1185">Reference proteome</keyword>
<comment type="similarity">
    <text evidence="1">Belongs to the H-rev107 family.</text>
</comment>
<dbReference type="GO" id="GO:0070292">
    <property type="term" value="P:N-acylphosphatidylethanolamine metabolic process"/>
    <property type="evidence" value="ECO:0007669"/>
    <property type="project" value="TreeGrafter"/>
</dbReference>
<dbReference type="Gene3D" id="3.90.1720.10">
    <property type="entry name" value="endopeptidase domain like (from Nostoc punctiforme)"/>
    <property type="match status" value="1"/>
</dbReference>
<evidence type="ECO:0000259" key="6">
    <source>
        <dbReference type="PROSITE" id="PS51934"/>
    </source>
</evidence>
<dbReference type="Pfam" id="PF04970">
    <property type="entry name" value="LRAT"/>
    <property type="match status" value="1"/>
</dbReference>
<dbReference type="AlphaFoldDB" id="A0A8C9H3X5"/>
<keyword evidence="5" id="KW-0472">Membrane</keyword>
<sequence length="179" mass="19848">MEKTFDDEAAMPWGKTWRSGKEPQQELKPGDLIEIFRLGYEHWALYIGNDYVIHLAPPDGYPVASSSSALSVLGSIAVVKQELLRDVTGGCHYQVNNSLDHKYEPRPVEVIISSAKKLVGQKMKYDIVSRNCEHFVTKLRYGRSHCQQVENAMTDVGVVATVGAVVMTGMALLGALLRL</sequence>
<evidence type="ECO:0000256" key="4">
    <source>
        <dbReference type="ARBA" id="ARBA00023098"/>
    </source>
</evidence>
<dbReference type="PANTHER" id="PTHR13943:SF36">
    <property type="entry name" value="PHOSPHOLIPASE A AND ACYLTRANSFERASE 4"/>
    <property type="match status" value="1"/>
</dbReference>
<dbReference type="FunFam" id="3.90.1720.10:FF:000002">
    <property type="entry name" value="HRAS like suppressor 2"/>
    <property type="match status" value="1"/>
</dbReference>
<dbReference type="GO" id="GO:0005737">
    <property type="term" value="C:cytoplasm"/>
    <property type="evidence" value="ECO:0007669"/>
    <property type="project" value="TreeGrafter"/>
</dbReference>
<evidence type="ECO:0000256" key="2">
    <source>
        <dbReference type="ARBA" id="ARBA00022679"/>
    </source>
</evidence>
<keyword evidence="5" id="KW-1133">Transmembrane helix</keyword>
<organism evidence="7 8">
    <name type="scientific">Piliocolobus tephrosceles</name>
    <name type="common">Ugandan red Colobus</name>
    <dbReference type="NCBI Taxonomy" id="591936"/>
    <lineage>
        <taxon>Eukaryota</taxon>
        <taxon>Metazoa</taxon>
        <taxon>Chordata</taxon>
        <taxon>Craniata</taxon>
        <taxon>Vertebrata</taxon>
        <taxon>Euteleostomi</taxon>
        <taxon>Mammalia</taxon>
        <taxon>Eutheria</taxon>
        <taxon>Euarchontoglires</taxon>
        <taxon>Primates</taxon>
        <taxon>Haplorrhini</taxon>
        <taxon>Catarrhini</taxon>
        <taxon>Cercopithecidae</taxon>
        <taxon>Colobinae</taxon>
        <taxon>Piliocolobus</taxon>
    </lineage>
</organism>
<dbReference type="InterPro" id="IPR051496">
    <property type="entry name" value="H-rev107_PLA/AT"/>
</dbReference>
<protein>
    <submittedName>
        <fullName evidence="7">Phospholipase A and acyltransferase 4</fullName>
    </submittedName>
</protein>
<evidence type="ECO:0000313" key="8">
    <source>
        <dbReference type="Proteomes" id="UP000694416"/>
    </source>
</evidence>
<dbReference type="PROSITE" id="PS51934">
    <property type="entry name" value="LRAT"/>
    <property type="match status" value="1"/>
</dbReference>
<evidence type="ECO:0000256" key="5">
    <source>
        <dbReference type="SAM" id="Phobius"/>
    </source>
</evidence>
<evidence type="ECO:0000256" key="1">
    <source>
        <dbReference type="ARBA" id="ARBA00007824"/>
    </source>
</evidence>
<gene>
    <name evidence="7" type="primary">PLAAT4</name>
</gene>
<name>A0A8C9H3X5_9PRIM</name>
<dbReference type="GO" id="GO:0004623">
    <property type="term" value="F:phospholipase A2 activity"/>
    <property type="evidence" value="ECO:0007669"/>
    <property type="project" value="TreeGrafter"/>
</dbReference>
<feature type="domain" description="LRAT" evidence="6">
    <location>
        <begin position="32"/>
        <end position="148"/>
    </location>
</feature>
<dbReference type="Proteomes" id="UP000694416">
    <property type="component" value="Unplaced"/>
</dbReference>
<dbReference type="Ensembl" id="ENSPTET00000021621.1">
    <property type="protein sequence ID" value="ENSPTEP00000014416.1"/>
    <property type="gene ID" value="ENSPTEG00000016096.1"/>
</dbReference>
<keyword evidence="4" id="KW-0443">Lipid metabolism</keyword>
<keyword evidence="5" id="KW-0812">Transmembrane</keyword>
<dbReference type="InterPro" id="IPR007053">
    <property type="entry name" value="LRAT_dom"/>
</dbReference>
<accession>A0A8C9H3X5</accession>
<reference evidence="7" key="1">
    <citation type="submission" date="2025-08" db="UniProtKB">
        <authorList>
            <consortium name="Ensembl"/>
        </authorList>
    </citation>
    <scope>IDENTIFICATION</scope>
</reference>
<dbReference type="GO" id="GO:0016410">
    <property type="term" value="F:N-acyltransferase activity"/>
    <property type="evidence" value="ECO:0007669"/>
    <property type="project" value="UniProtKB-ARBA"/>
</dbReference>
<keyword evidence="3" id="KW-0378">Hydrolase</keyword>
<feature type="transmembrane region" description="Helical" evidence="5">
    <location>
        <begin position="156"/>
        <end position="177"/>
    </location>
</feature>
<keyword evidence="2" id="KW-0808">Transferase</keyword>
<dbReference type="GO" id="GO:0008970">
    <property type="term" value="F:phospholipase A1 activity"/>
    <property type="evidence" value="ECO:0007669"/>
    <property type="project" value="TreeGrafter"/>
</dbReference>
<reference evidence="7" key="2">
    <citation type="submission" date="2025-09" db="UniProtKB">
        <authorList>
            <consortium name="Ensembl"/>
        </authorList>
    </citation>
    <scope>IDENTIFICATION</scope>
</reference>